<protein>
    <submittedName>
        <fullName evidence="3">DUF3429 family protein</fullName>
    </submittedName>
</protein>
<reference evidence="2 5" key="2">
    <citation type="submission" date="2023-07" db="EMBL/GenBank/DDBJ databases">
        <title>Genomic Encyclopedia of Type Strains, Phase IV (KMG-IV): sequencing the most valuable type-strain genomes for metagenomic binning, comparative biology and taxonomic classification.</title>
        <authorList>
            <person name="Goeker M."/>
        </authorList>
    </citation>
    <scope>NUCLEOTIDE SEQUENCE [LARGE SCALE GENOMIC DNA]</scope>
    <source>
        <strain evidence="2 5">DSM 14432</strain>
    </source>
</reference>
<evidence type="ECO:0000313" key="5">
    <source>
        <dbReference type="Proteomes" id="UP001238601"/>
    </source>
</evidence>
<feature type="transmembrane region" description="Helical" evidence="1">
    <location>
        <begin position="105"/>
        <end position="125"/>
    </location>
</feature>
<dbReference type="Proteomes" id="UP000439914">
    <property type="component" value="Unassembled WGS sequence"/>
</dbReference>
<reference evidence="3 4" key="1">
    <citation type="submission" date="2019-12" db="EMBL/GenBank/DDBJ databases">
        <title>Genomic-based taxomic classification of the family Erythrobacteraceae.</title>
        <authorList>
            <person name="Xu L."/>
        </authorList>
    </citation>
    <scope>NUCLEOTIDE SEQUENCE [LARGE SCALE GENOMIC DNA]</scope>
    <source>
        <strain evidence="3 4">CGMCC 1.8703</strain>
    </source>
</reference>
<keyword evidence="1" id="KW-0812">Transmembrane</keyword>
<evidence type="ECO:0000313" key="3">
    <source>
        <dbReference type="EMBL" id="MXP35168.1"/>
    </source>
</evidence>
<evidence type="ECO:0000313" key="2">
    <source>
        <dbReference type="EMBL" id="MDQ0566819.1"/>
    </source>
</evidence>
<keyword evidence="5" id="KW-1185">Reference proteome</keyword>
<evidence type="ECO:0000313" key="4">
    <source>
        <dbReference type="Proteomes" id="UP000439914"/>
    </source>
</evidence>
<evidence type="ECO:0000256" key="1">
    <source>
        <dbReference type="SAM" id="Phobius"/>
    </source>
</evidence>
<dbReference type="GeneID" id="93687184"/>
<feature type="transmembrane region" description="Helical" evidence="1">
    <location>
        <begin position="72"/>
        <end position="93"/>
    </location>
</feature>
<organism evidence="3 4">
    <name type="scientific">Qipengyuania citrea</name>
    <dbReference type="NCBI Taxonomy" id="225971"/>
    <lineage>
        <taxon>Bacteria</taxon>
        <taxon>Pseudomonadati</taxon>
        <taxon>Pseudomonadota</taxon>
        <taxon>Alphaproteobacteria</taxon>
        <taxon>Sphingomonadales</taxon>
        <taxon>Erythrobacteraceae</taxon>
        <taxon>Qipengyuania</taxon>
    </lineage>
</organism>
<dbReference type="Proteomes" id="UP001238601">
    <property type="component" value="Unassembled WGS sequence"/>
</dbReference>
<gene>
    <name evidence="3" type="ORF">GRI55_05200</name>
    <name evidence="2" type="ORF">QOZ97_002352</name>
</gene>
<dbReference type="Pfam" id="PF11911">
    <property type="entry name" value="DUF3429"/>
    <property type="match status" value="1"/>
</dbReference>
<dbReference type="EMBL" id="JAUSWK010000002">
    <property type="protein sequence ID" value="MDQ0566819.1"/>
    <property type="molecule type" value="Genomic_DNA"/>
</dbReference>
<dbReference type="RefSeq" id="WP_160766396.1">
    <property type="nucleotide sequence ID" value="NZ_JAUSWK010000002.1"/>
</dbReference>
<proteinExistence type="predicted"/>
<sequence length="150" mass="15850">MASVPSLPRWLGLAGLLPQFACVGVLYAGPADWRSPALAIAFADAALILSFLGGMWWGIAAAAPAAQRRRTLGWLWIAAVTPSLVALAAFLPWALGWRWPEPSLVMLGAALLASLGVDIRLGALAPRWWMRLRLPLSLGLGLATLAAAFA</sequence>
<dbReference type="AlphaFoldDB" id="A0A6I4U976"/>
<accession>A0A6I4U976</accession>
<dbReference type="EMBL" id="WTYG01000001">
    <property type="protein sequence ID" value="MXP35168.1"/>
    <property type="molecule type" value="Genomic_DNA"/>
</dbReference>
<name>A0A6I4U976_9SPHN</name>
<comment type="caution">
    <text evidence="3">The sequence shown here is derived from an EMBL/GenBank/DDBJ whole genome shotgun (WGS) entry which is preliminary data.</text>
</comment>
<feature type="transmembrane region" description="Helical" evidence="1">
    <location>
        <begin position="38"/>
        <end position="60"/>
    </location>
</feature>
<dbReference type="InterPro" id="IPR021836">
    <property type="entry name" value="DUF3429"/>
</dbReference>
<keyword evidence="1" id="KW-0472">Membrane</keyword>
<keyword evidence="1" id="KW-1133">Transmembrane helix</keyword>